<dbReference type="Pfam" id="PF09995">
    <property type="entry name" value="MPAB_Lcp_cat"/>
    <property type="match status" value="1"/>
</dbReference>
<keyword evidence="4" id="KW-1185">Reference proteome</keyword>
<reference evidence="3 4" key="1">
    <citation type="submission" date="2020-10" db="EMBL/GenBank/DDBJ databases">
        <authorList>
            <person name="Klimov P.B."/>
            <person name="Dyachkov S.M."/>
            <person name="Chetverikov P.E."/>
        </authorList>
    </citation>
    <scope>NUCLEOTIDE SEQUENCE [LARGE SCALE GENOMIC DNA]</scope>
    <source>
        <strain evidence="3">BMOC 18-1129-001#AD2665</strain>
        <tissue evidence="3">Entire mites</tissue>
    </source>
</reference>
<evidence type="ECO:0000313" key="4">
    <source>
        <dbReference type="Proteomes" id="UP000825002"/>
    </source>
</evidence>
<feature type="region of interest" description="Disordered" evidence="1">
    <location>
        <begin position="396"/>
        <end position="418"/>
    </location>
</feature>
<organism evidence="3 4">
    <name type="scientific">Fragariocoptes setiger</name>
    <dbReference type="NCBI Taxonomy" id="1670756"/>
    <lineage>
        <taxon>Eukaryota</taxon>
        <taxon>Metazoa</taxon>
        <taxon>Ecdysozoa</taxon>
        <taxon>Arthropoda</taxon>
        <taxon>Chelicerata</taxon>
        <taxon>Arachnida</taxon>
        <taxon>Acari</taxon>
        <taxon>Acariformes</taxon>
        <taxon>Trombidiformes</taxon>
        <taxon>Prostigmata</taxon>
        <taxon>Eupodina</taxon>
        <taxon>Eriophyoidea</taxon>
        <taxon>Phytoptidae</taxon>
        <taxon>Fragariocoptes</taxon>
    </lineage>
</organism>
<evidence type="ECO:0000259" key="2">
    <source>
        <dbReference type="Pfam" id="PF09995"/>
    </source>
</evidence>
<name>A0ABQ7SBD4_9ACAR</name>
<dbReference type="Proteomes" id="UP000825002">
    <property type="component" value="Unassembled WGS sequence"/>
</dbReference>
<accession>A0ABQ7SBD4</accession>
<evidence type="ECO:0000256" key="1">
    <source>
        <dbReference type="SAM" id="MobiDB-lite"/>
    </source>
</evidence>
<feature type="domain" description="ER-bound oxygenase mpaB/mpaB'/Rubber oxygenase catalytic" evidence="2">
    <location>
        <begin position="66"/>
        <end position="234"/>
    </location>
</feature>
<feature type="compositionally biased region" description="Polar residues" evidence="1">
    <location>
        <begin position="399"/>
        <end position="417"/>
    </location>
</feature>
<gene>
    <name evidence="3" type="ORF">GZH46_00734</name>
</gene>
<dbReference type="InterPro" id="IPR018713">
    <property type="entry name" value="MPAB/Lcp_cat_dom"/>
</dbReference>
<sequence>MTSDSKTMSPAERLEHLRTKGMQTLVNLDNNINEKPFWFDEQRFARAKLVCDNFYVSIQFSSFTGLLLVLQLPDGLEPLLCTGNSKDLPSLYKRYLSTIMHVRSWYEDDIFDPNTKAYKSIRMVRGMHRRVAKLMNEKFDVPGVEGTHRTWVNQYDMALTQFAFIGLAMVWPQKCGLISASIDQLEGINYYWRVLGYMMGIDDEFNACAYDTYDQIHAYMKLMFEREYKQQFEELPCPIGLDMTRGIVTALQYYMPLVTFNTLAQWWAPCFTFNGYEPQPLSAREKLLAAWMKFSFNHVLRLSFLLGPFSRMHKRQFARRLKRKDTVYNGLVKKYADGPKFVSDRADYFNNNDNKSPAANASKSTANAEDDGGVLASPSACPFFVQTAYSKHFDDTFSNEKNTTNNDQAETEAQQTPVAVETGVANSERELEPTFDGQAKNHFSLVNNNVHIECR</sequence>
<dbReference type="PANTHER" id="PTHR37159:SF1">
    <property type="entry name" value="GH11867P"/>
    <property type="match status" value="1"/>
</dbReference>
<evidence type="ECO:0000313" key="3">
    <source>
        <dbReference type="EMBL" id="KAG9510714.1"/>
    </source>
</evidence>
<dbReference type="EMBL" id="JAIFTH010000089">
    <property type="protein sequence ID" value="KAG9510714.1"/>
    <property type="molecule type" value="Genomic_DNA"/>
</dbReference>
<proteinExistence type="predicted"/>
<dbReference type="PANTHER" id="PTHR37159">
    <property type="entry name" value="GH11867P"/>
    <property type="match status" value="1"/>
</dbReference>
<protein>
    <recommendedName>
        <fullName evidence="2">ER-bound oxygenase mpaB/mpaB'/Rubber oxygenase catalytic domain-containing protein</fullName>
    </recommendedName>
</protein>
<comment type="caution">
    <text evidence="3">The sequence shown here is derived from an EMBL/GenBank/DDBJ whole genome shotgun (WGS) entry which is preliminary data.</text>
</comment>